<organism evidence="1 2">
    <name type="scientific">candidate division WWE3 bacterium</name>
    <dbReference type="NCBI Taxonomy" id="2053526"/>
    <lineage>
        <taxon>Bacteria</taxon>
        <taxon>Katanobacteria</taxon>
    </lineage>
</organism>
<dbReference type="InterPro" id="IPR027417">
    <property type="entry name" value="P-loop_NTPase"/>
</dbReference>
<dbReference type="GO" id="GO:0000725">
    <property type="term" value="P:recombinational repair"/>
    <property type="evidence" value="ECO:0007669"/>
    <property type="project" value="TreeGrafter"/>
</dbReference>
<protein>
    <submittedName>
        <fullName evidence="1">ATP-binding domain-containing protein</fullName>
    </submittedName>
</protein>
<keyword evidence="1" id="KW-0547">Nucleotide-binding</keyword>
<comment type="caution">
    <text evidence="1">The sequence shown here is derived from an EMBL/GenBank/DDBJ whole genome shotgun (WGS) entry which is preliminary data.</text>
</comment>
<keyword evidence="1" id="KW-0067">ATP-binding</keyword>
<dbReference type="Gene3D" id="3.40.50.300">
    <property type="entry name" value="P-loop containing nucleotide triphosphate hydrolases"/>
    <property type="match status" value="2"/>
</dbReference>
<dbReference type="PANTHER" id="PTHR11070:SF17">
    <property type="entry name" value="DNA HELICASE IV"/>
    <property type="match status" value="1"/>
</dbReference>
<dbReference type="AlphaFoldDB" id="A0A7X9DKZ0"/>
<dbReference type="SUPFAM" id="SSF52540">
    <property type="entry name" value="P-loop containing nucleoside triphosphate hydrolases"/>
    <property type="match status" value="1"/>
</dbReference>
<dbReference type="EMBL" id="JAAZNL010000022">
    <property type="protein sequence ID" value="NMB70032.1"/>
    <property type="molecule type" value="Genomic_DNA"/>
</dbReference>
<dbReference type="GO" id="GO:0005829">
    <property type="term" value="C:cytosol"/>
    <property type="evidence" value="ECO:0007669"/>
    <property type="project" value="TreeGrafter"/>
</dbReference>
<name>A0A7X9DKZ0_UNCKA</name>
<gene>
    <name evidence="1" type="ORF">GYA27_02415</name>
</gene>
<accession>A0A7X9DKZ0</accession>
<proteinExistence type="predicted"/>
<evidence type="ECO:0000313" key="2">
    <source>
        <dbReference type="Proteomes" id="UP000526033"/>
    </source>
</evidence>
<dbReference type="InterPro" id="IPR000212">
    <property type="entry name" value="DNA_helicase_UvrD/REP"/>
</dbReference>
<dbReference type="PANTHER" id="PTHR11070">
    <property type="entry name" value="UVRD / RECB / PCRA DNA HELICASE FAMILY MEMBER"/>
    <property type="match status" value="1"/>
</dbReference>
<dbReference type="Proteomes" id="UP000526033">
    <property type="component" value="Unassembled WGS sequence"/>
</dbReference>
<dbReference type="GO" id="GO:0003677">
    <property type="term" value="F:DNA binding"/>
    <property type="evidence" value="ECO:0007669"/>
    <property type="project" value="InterPro"/>
</dbReference>
<sequence length="684" mass="78987">MNDPIFDAEKSHLDETLFKVKDAKEMVGNTIKSLGTSNLDRLVELRENPEKGLDFEYFIEQLHEKNQTLNIRAKFRQIEELNYLITEPYFARIDLTNPESGALQEIYIGKFGYSEERPIITDWRAKVASVFYKYRYPQKNVFYDTPLGIEKRDLTLKRTFEIDDGTLIKYYNNDIQFDERDIVIKKISDRTGGVLEDIVETIQKDQMEIIEADPRQLSIVQGCVGSGKSTVAIHKLSHIFFNFPQFIHSDRSILIAKNQILVGYLSTLFPKLGIFDLNYKTLRDLLVNAIFREEISVKFDMSVGQDTGNFTIKDVQKFNSAVDSVHESVKSALNILFSDPIYESFGHYKYSALQTPYENIKEILEDLNEELDTQTELVKENPKSIKALFYRDNIKNLRKLIRALDKIRLDIRNDYFRKLLKKYSISADKELDYSQCLIYLNIYARLIGFTKFLPYEYCVVDEGQDFSLLEYMILGKLVTHGRISIFGDLNQAIEGDGIKSWEELNEVITEAKNAQVFTLDTNYRSTEQIISFANKILGGFTKKYLPKSINRTGPEPEDIVFETNEELFTKLNESIKHDLTNNNRTVGIISYLPDLLNELYKNLVKSGFPSENLHILEPSQQLVYKPNGIYLMDIDNCKGLEFASVYVINLELDRVANALDAKKAFVAVTRAMNKLSLYGIKKEN</sequence>
<dbReference type="GO" id="GO:0005524">
    <property type="term" value="F:ATP binding"/>
    <property type="evidence" value="ECO:0007669"/>
    <property type="project" value="UniProtKB-KW"/>
</dbReference>
<reference evidence="1 2" key="1">
    <citation type="journal article" date="2020" name="Biotechnol. Biofuels">
        <title>New insights from the biogas microbiome by comprehensive genome-resolved metagenomics of nearly 1600 species originating from multiple anaerobic digesters.</title>
        <authorList>
            <person name="Campanaro S."/>
            <person name="Treu L."/>
            <person name="Rodriguez-R L.M."/>
            <person name="Kovalovszki A."/>
            <person name="Ziels R.M."/>
            <person name="Maus I."/>
            <person name="Zhu X."/>
            <person name="Kougias P.G."/>
            <person name="Basile A."/>
            <person name="Luo G."/>
            <person name="Schluter A."/>
            <person name="Konstantinidis K.T."/>
            <person name="Angelidaki I."/>
        </authorList>
    </citation>
    <scope>NUCLEOTIDE SEQUENCE [LARGE SCALE GENOMIC DNA]</scope>
    <source>
        <strain evidence="1">AS27yjCOA_165</strain>
    </source>
</reference>
<dbReference type="GO" id="GO:0043138">
    <property type="term" value="F:3'-5' DNA helicase activity"/>
    <property type="evidence" value="ECO:0007669"/>
    <property type="project" value="TreeGrafter"/>
</dbReference>
<evidence type="ECO:0000313" key="1">
    <source>
        <dbReference type="EMBL" id="NMB70032.1"/>
    </source>
</evidence>